<comment type="caution">
    <text evidence="1">The sequence shown here is derived from an EMBL/GenBank/DDBJ whole genome shotgun (WGS) entry which is preliminary data.</text>
</comment>
<organism evidence="1">
    <name type="scientific">marine sediment metagenome</name>
    <dbReference type="NCBI Taxonomy" id="412755"/>
    <lineage>
        <taxon>unclassified sequences</taxon>
        <taxon>metagenomes</taxon>
        <taxon>ecological metagenomes</taxon>
    </lineage>
</organism>
<protein>
    <submittedName>
        <fullName evidence="1">Uncharacterized protein</fullName>
    </submittedName>
</protein>
<gene>
    <name evidence="1" type="ORF">LCGC14_3080950</name>
</gene>
<feature type="non-terminal residue" evidence="1">
    <location>
        <position position="1"/>
    </location>
</feature>
<dbReference type="EMBL" id="LAZR01065808">
    <property type="protein sequence ID" value="KKK54812.1"/>
    <property type="molecule type" value="Genomic_DNA"/>
</dbReference>
<dbReference type="AlphaFoldDB" id="A0A0F8WD91"/>
<reference evidence="1" key="1">
    <citation type="journal article" date="2015" name="Nature">
        <title>Complex archaea that bridge the gap between prokaryotes and eukaryotes.</title>
        <authorList>
            <person name="Spang A."/>
            <person name="Saw J.H."/>
            <person name="Jorgensen S.L."/>
            <person name="Zaremba-Niedzwiedzka K."/>
            <person name="Martijn J."/>
            <person name="Lind A.E."/>
            <person name="van Eijk R."/>
            <person name="Schleper C."/>
            <person name="Guy L."/>
            <person name="Ettema T.J."/>
        </authorList>
    </citation>
    <scope>NUCLEOTIDE SEQUENCE</scope>
</reference>
<evidence type="ECO:0000313" key="1">
    <source>
        <dbReference type="EMBL" id="KKK54812.1"/>
    </source>
</evidence>
<name>A0A0F8WD91_9ZZZZ</name>
<accession>A0A0F8WD91</accession>
<sequence length="104" mass="12831">LFRVVFGRGEEITLADDLRWDYVKRAMHMCRQRTKCFIGHKFERGVWKYFVVEDFTDAKYYVNTLERNIGRMRAMQQKAMLSVRQKWYRLDWKKEANKRLGWTK</sequence>
<proteinExistence type="predicted"/>